<evidence type="ECO:0000256" key="2">
    <source>
        <dbReference type="ARBA" id="ARBA00007362"/>
    </source>
</evidence>
<feature type="transmembrane region" description="Helical" evidence="7">
    <location>
        <begin position="187"/>
        <end position="208"/>
    </location>
</feature>
<keyword evidence="4 7" id="KW-0812">Transmembrane</keyword>
<gene>
    <name evidence="9" type="ORF">BS101_10260</name>
</gene>
<dbReference type="EMBL" id="CP018335">
    <property type="protein sequence ID" value="APM39100.1"/>
    <property type="molecule type" value="Genomic_DNA"/>
</dbReference>
<dbReference type="PANTHER" id="PTHR32322">
    <property type="entry name" value="INNER MEMBRANE TRANSPORTER"/>
    <property type="match status" value="1"/>
</dbReference>
<feature type="transmembrane region" description="Helical" evidence="7">
    <location>
        <begin position="220"/>
        <end position="242"/>
    </location>
</feature>
<dbReference type="InterPro" id="IPR037185">
    <property type="entry name" value="EmrE-like"/>
</dbReference>
<feature type="transmembrane region" description="Helical" evidence="7">
    <location>
        <begin position="278"/>
        <end position="295"/>
    </location>
</feature>
<feature type="transmembrane region" description="Helical" evidence="7">
    <location>
        <begin position="96"/>
        <end position="117"/>
    </location>
</feature>
<dbReference type="AlphaFoldDB" id="A0A1L5F8G0"/>
<evidence type="ECO:0000256" key="1">
    <source>
        <dbReference type="ARBA" id="ARBA00004651"/>
    </source>
</evidence>
<evidence type="ECO:0000313" key="10">
    <source>
        <dbReference type="Proteomes" id="UP000184604"/>
    </source>
</evidence>
<name>A0A1L5F8G0_CLOKL</name>
<evidence type="ECO:0000259" key="8">
    <source>
        <dbReference type="Pfam" id="PF00892"/>
    </source>
</evidence>
<keyword evidence="6 7" id="KW-0472">Membrane</keyword>
<dbReference type="PANTHER" id="PTHR32322:SF18">
    <property type="entry name" value="S-ADENOSYLMETHIONINE_S-ADENOSYLHOMOCYSTEINE TRANSPORTER"/>
    <property type="match status" value="1"/>
</dbReference>
<feature type="transmembrane region" description="Helical" evidence="7">
    <location>
        <begin position="254"/>
        <end position="272"/>
    </location>
</feature>
<evidence type="ECO:0000313" key="9">
    <source>
        <dbReference type="EMBL" id="APM39100.1"/>
    </source>
</evidence>
<organism evidence="9 10">
    <name type="scientific">Clostridium kluyveri</name>
    <dbReference type="NCBI Taxonomy" id="1534"/>
    <lineage>
        <taxon>Bacteria</taxon>
        <taxon>Bacillati</taxon>
        <taxon>Bacillota</taxon>
        <taxon>Clostridia</taxon>
        <taxon>Eubacteriales</taxon>
        <taxon>Clostridiaceae</taxon>
        <taxon>Clostridium</taxon>
    </lineage>
</organism>
<feature type="transmembrane region" description="Helical" evidence="7">
    <location>
        <begin position="156"/>
        <end position="175"/>
    </location>
</feature>
<dbReference type="SUPFAM" id="SSF103481">
    <property type="entry name" value="Multidrug resistance efflux transporter EmrE"/>
    <property type="match status" value="2"/>
</dbReference>
<comment type="similarity">
    <text evidence="2">Belongs to the EamA transporter family.</text>
</comment>
<evidence type="ECO:0000256" key="7">
    <source>
        <dbReference type="SAM" id="Phobius"/>
    </source>
</evidence>
<accession>A0A1L5F8G0</accession>
<keyword evidence="5 7" id="KW-1133">Transmembrane helix</keyword>
<evidence type="ECO:0000256" key="4">
    <source>
        <dbReference type="ARBA" id="ARBA00022692"/>
    </source>
</evidence>
<reference evidence="9 10" key="1">
    <citation type="submission" date="2016-12" db="EMBL/GenBank/DDBJ databases">
        <title>Complete genome sequence of Clostridium kluyveri JZZ isolated from the pit mud of a Chinese flavor liquor-making factory.</title>
        <authorList>
            <person name="Wang Y."/>
        </authorList>
    </citation>
    <scope>NUCLEOTIDE SEQUENCE [LARGE SCALE GENOMIC DNA]</scope>
    <source>
        <strain evidence="9 10">JZZ</strain>
    </source>
</reference>
<comment type="subcellular location">
    <subcellularLocation>
        <location evidence="1">Cell membrane</location>
        <topology evidence="1">Multi-pass membrane protein</topology>
    </subcellularLocation>
</comment>
<keyword evidence="3" id="KW-1003">Cell membrane</keyword>
<dbReference type="InterPro" id="IPR050638">
    <property type="entry name" value="AA-Vitamin_Transporters"/>
</dbReference>
<feature type="domain" description="EamA" evidence="8">
    <location>
        <begin position="156"/>
        <end position="294"/>
    </location>
</feature>
<protein>
    <recommendedName>
        <fullName evidence="8">EamA domain-containing protein</fullName>
    </recommendedName>
</protein>
<evidence type="ECO:0000256" key="5">
    <source>
        <dbReference type="ARBA" id="ARBA00022989"/>
    </source>
</evidence>
<evidence type="ECO:0000256" key="6">
    <source>
        <dbReference type="ARBA" id="ARBA00023136"/>
    </source>
</evidence>
<sequence>MSKTKIIYIKLCLSAFFWGGSAIAGKILLKEMSPLSVTFMRFFWATIILFFVCKFNMKTMRISLTLKEHLALFLMGFVGISLCYCFYFQGLNISSAFNASLMEATIPLCTLFISVAIKKETFTKNTLSGALIAYLGVFIIITKLNLHIIYTLNFNIGDIFLLISTLCFGIYNVLYRNIAPDIPSIAQTFYIFLYGTIGIIPWILYYMYSANYRINTHNFSIISVCCVIFLSLGSSVLAYLFFNQGIQVLGASKASIFINYVPIITILLSIIILSYIPAITQIIGSIVVLTGVYISQRNSIHQQETISEYSQK</sequence>
<feature type="domain" description="EamA" evidence="8">
    <location>
        <begin position="7"/>
        <end position="141"/>
    </location>
</feature>
<evidence type="ECO:0000256" key="3">
    <source>
        <dbReference type="ARBA" id="ARBA00022475"/>
    </source>
</evidence>
<dbReference type="RefSeq" id="WP_073538739.1">
    <property type="nucleotide sequence ID" value="NZ_CP018335.1"/>
</dbReference>
<dbReference type="GO" id="GO:0005886">
    <property type="term" value="C:plasma membrane"/>
    <property type="evidence" value="ECO:0007669"/>
    <property type="project" value="UniProtKB-SubCell"/>
</dbReference>
<dbReference type="OrthoDB" id="9805239at2"/>
<dbReference type="Proteomes" id="UP000184604">
    <property type="component" value="Chromosome"/>
</dbReference>
<dbReference type="Pfam" id="PF00892">
    <property type="entry name" value="EamA"/>
    <property type="match status" value="2"/>
</dbReference>
<feature type="transmembrane region" description="Helical" evidence="7">
    <location>
        <begin position="40"/>
        <end position="57"/>
    </location>
</feature>
<dbReference type="InterPro" id="IPR000620">
    <property type="entry name" value="EamA_dom"/>
</dbReference>
<feature type="transmembrane region" description="Helical" evidence="7">
    <location>
        <begin position="129"/>
        <end position="150"/>
    </location>
</feature>
<proteinExistence type="inferred from homology"/>
<feature type="transmembrane region" description="Helical" evidence="7">
    <location>
        <begin position="69"/>
        <end position="90"/>
    </location>
</feature>